<reference evidence="1" key="1">
    <citation type="submission" date="2018-05" db="EMBL/GenBank/DDBJ databases">
        <authorList>
            <person name="Lanie J.A."/>
            <person name="Ng W.-L."/>
            <person name="Kazmierczak K.M."/>
            <person name="Andrzejewski T.M."/>
            <person name="Davidsen T.M."/>
            <person name="Wayne K.J."/>
            <person name="Tettelin H."/>
            <person name="Glass J.I."/>
            <person name="Rusch D."/>
            <person name="Podicherti R."/>
            <person name="Tsui H.-C.T."/>
            <person name="Winkler M.E."/>
        </authorList>
    </citation>
    <scope>NUCLEOTIDE SEQUENCE</scope>
</reference>
<dbReference type="AlphaFoldDB" id="A0A382Z9B6"/>
<organism evidence="1">
    <name type="scientific">marine metagenome</name>
    <dbReference type="NCBI Taxonomy" id="408172"/>
    <lineage>
        <taxon>unclassified sequences</taxon>
        <taxon>metagenomes</taxon>
        <taxon>ecological metagenomes</taxon>
    </lineage>
</organism>
<dbReference type="EMBL" id="UINC01182073">
    <property type="protein sequence ID" value="SVD92086.1"/>
    <property type="molecule type" value="Genomic_DNA"/>
</dbReference>
<gene>
    <name evidence="1" type="ORF">METZ01_LOCUS444940</name>
</gene>
<feature type="non-terminal residue" evidence="1">
    <location>
        <position position="56"/>
    </location>
</feature>
<name>A0A382Z9B6_9ZZZZ</name>
<proteinExistence type="predicted"/>
<protein>
    <submittedName>
        <fullName evidence="1">Uncharacterized protein</fullName>
    </submittedName>
</protein>
<evidence type="ECO:0000313" key="1">
    <source>
        <dbReference type="EMBL" id="SVD92086.1"/>
    </source>
</evidence>
<accession>A0A382Z9B6</accession>
<sequence length="56" mass="6705">MLDMKMKEDMKKELIVELSMVGEWWCRGDRGIDEIVSEDVNFDKIRKVWDGRKEGE</sequence>